<dbReference type="EMBL" id="BCMF01000003">
    <property type="protein sequence ID" value="GAW98819.1"/>
    <property type="molecule type" value="Genomic_DNA"/>
</dbReference>
<keyword evidence="3" id="KW-1185">Reference proteome</keyword>
<evidence type="ECO:0000256" key="1">
    <source>
        <dbReference type="SAM" id="Phobius"/>
    </source>
</evidence>
<feature type="transmembrane region" description="Helical" evidence="1">
    <location>
        <begin position="88"/>
        <end position="114"/>
    </location>
</feature>
<keyword evidence="1" id="KW-1133">Transmembrane helix</keyword>
<proteinExistence type="predicted"/>
<gene>
    <name evidence="2" type="ORF">IWT30_00778</name>
</gene>
<sequence>MDKYIEEFKSYLNQLSDDELDEVVSFYSEYLADGEIDSYEASVEALGSPRQLARKVLADYSIRLLDAPEKEGKTMRSRAAQSKTQVRTIWLIVLAILSTPLTIPLAIGVLATLFGLLVGAAAIIFGLVVTIISLAFAGLFVFGVGIGIFAQSMSTGLVYIGSGLCMIGLFIALIPAFKWLISGAIHVTLSISRWLYGKLKSKDQAEKERDHK</sequence>
<evidence type="ECO:0008006" key="4">
    <source>
        <dbReference type="Google" id="ProtNLM"/>
    </source>
</evidence>
<keyword evidence="1" id="KW-0472">Membrane</keyword>
<comment type="caution">
    <text evidence="2">The sequence shown here is derived from an EMBL/GenBank/DDBJ whole genome shotgun (WGS) entry which is preliminary data.</text>
</comment>
<dbReference type="Pfam" id="PF22564">
    <property type="entry name" value="HAAS"/>
    <property type="match status" value="1"/>
</dbReference>
<keyword evidence="1" id="KW-0812">Transmembrane</keyword>
<name>A0A1Z5IAQ4_9LACO</name>
<dbReference type="AlphaFoldDB" id="A0A1Z5IAQ4"/>
<evidence type="ECO:0000313" key="2">
    <source>
        <dbReference type="EMBL" id="GAW98819.1"/>
    </source>
</evidence>
<protein>
    <recommendedName>
        <fullName evidence="4">DUF1700 domain-containing protein</fullName>
    </recommendedName>
</protein>
<feature type="transmembrane region" description="Helical" evidence="1">
    <location>
        <begin position="120"/>
        <end position="149"/>
    </location>
</feature>
<reference evidence="2 3" key="1">
    <citation type="submission" date="2015-11" db="EMBL/GenBank/DDBJ databases">
        <title>Draft genome sequences of new species of the genus Lactobacillus isolated from orchardgrass silage.</title>
        <authorList>
            <person name="Tohno M."/>
            <person name="Tanizawa Y."/>
            <person name="Arita M."/>
        </authorList>
    </citation>
    <scope>NUCLEOTIDE SEQUENCE [LARGE SCALE GENOMIC DNA]</scope>
    <source>
        <strain evidence="2 3">IWT30</strain>
    </source>
</reference>
<feature type="transmembrane region" description="Helical" evidence="1">
    <location>
        <begin position="156"/>
        <end position="173"/>
    </location>
</feature>
<dbReference type="RefSeq" id="WP_159459281.1">
    <property type="nucleotide sequence ID" value="NZ_BCMF01000003.1"/>
</dbReference>
<evidence type="ECO:0000313" key="3">
    <source>
        <dbReference type="Proteomes" id="UP000198374"/>
    </source>
</evidence>
<organism evidence="2 3">
    <name type="scientific">Secundilactobacillus mixtipabuli</name>
    <dbReference type="NCBI Taxonomy" id="1435342"/>
    <lineage>
        <taxon>Bacteria</taxon>
        <taxon>Bacillati</taxon>
        <taxon>Bacillota</taxon>
        <taxon>Bacilli</taxon>
        <taxon>Lactobacillales</taxon>
        <taxon>Lactobacillaceae</taxon>
        <taxon>Secundilactobacillus</taxon>
    </lineage>
</organism>
<dbReference type="OrthoDB" id="2242293at2"/>
<dbReference type="Proteomes" id="UP000198374">
    <property type="component" value="Unassembled WGS sequence"/>
</dbReference>
<accession>A0A1Z5IAQ4</accession>